<dbReference type="EMBL" id="FN668683">
    <property type="protein sequence ID" value="CBK24222.2"/>
    <property type="molecule type" value="Genomic_DNA"/>
</dbReference>
<reference evidence="5" key="1">
    <citation type="submission" date="2010-02" db="EMBL/GenBank/DDBJ databases">
        <title>Sequencing and annotation of the Blastocystis hominis genome.</title>
        <authorList>
            <person name="Wincker P."/>
        </authorList>
    </citation>
    <scope>NUCLEOTIDE SEQUENCE</scope>
    <source>
        <strain evidence="5">Singapore isolate B</strain>
    </source>
</reference>
<name>D8M833_BLAHO</name>
<evidence type="ECO:0000313" key="5">
    <source>
        <dbReference type="EMBL" id="CBK24222.2"/>
    </source>
</evidence>
<comment type="similarity">
    <text evidence="1">Belongs to the E2F/DP family.</text>
</comment>
<dbReference type="InParanoid" id="D8M833"/>
<feature type="coiled-coil region" evidence="2">
    <location>
        <begin position="145"/>
        <end position="179"/>
    </location>
</feature>
<comment type="subcellular location">
    <subcellularLocation>
        <location evidence="1">Nucleus</location>
    </subcellularLocation>
</comment>
<dbReference type="RefSeq" id="XP_012898270.1">
    <property type="nucleotide sequence ID" value="XM_013042816.1"/>
</dbReference>
<dbReference type="SMART" id="SM01372">
    <property type="entry name" value="E2F_TDP"/>
    <property type="match status" value="1"/>
</dbReference>
<dbReference type="InterPro" id="IPR036390">
    <property type="entry name" value="WH_DNA-bd_sf"/>
</dbReference>
<dbReference type="Proteomes" id="UP000008312">
    <property type="component" value="Unassembled WGS sequence"/>
</dbReference>
<dbReference type="GeneID" id="24921036"/>
<dbReference type="GO" id="GO:0005667">
    <property type="term" value="C:transcription regulator complex"/>
    <property type="evidence" value="ECO:0007669"/>
    <property type="project" value="InterPro"/>
</dbReference>
<dbReference type="GO" id="GO:0005634">
    <property type="term" value="C:nucleus"/>
    <property type="evidence" value="ECO:0007669"/>
    <property type="project" value="UniProtKB-SubCell"/>
</dbReference>
<keyword evidence="2" id="KW-0175">Coiled coil</keyword>
<dbReference type="AlphaFoldDB" id="D8M833"/>
<evidence type="ECO:0000256" key="1">
    <source>
        <dbReference type="RuleBase" id="RU003796"/>
    </source>
</evidence>
<dbReference type="GO" id="GO:0006355">
    <property type="term" value="P:regulation of DNA-templated transcription"/>
    <property type="evidence" value="ECO:0007669"/>
    <property type="project" value="InterPro"/>
</dbReference>
<evidence type="ECO:0000256" key="3">
    <source>
        <dbReference type="SAM" id="MobiDB-lite"/>
    </source>
</evidence>
<protein>
    <recommendedName>
        <fullName evidence="4">E2F/DP family winged-helix DNA-binding domain-containing protein</fullName>
    </recommendedName>
</protein>
<evidence type="ECO:0000256" key="2">
    <source>
        <dbReference type="SAM" id="Coils"/>
    </source>
</evidence>
<keyword evidence="1" id="KW-0804">Transcription</keyword>
<evidence type="ECO:0000259" key="4">
    <source>
        <dbReference type="SMART" id="SM01372"/>
    </source>
</evidence>
<feature type="domain" description="E2F/DP family winged-helix DNA-binding" evidence="4">
    <location>
        <begin position="61"/>
        <end position="135"/>
    </location>
</feature>
<accession>D8M833</accession>
<dbReference type="Pfam" id="PF02319">
    <property type="entry name" value="WHD_E2F_TDP"/>
    <property type="match status" value="1"/>
</dbReference>
<proteinExistence type="inferred from homology"/>
<organism evidence="5">
    <name type="scientific">Blastocystis hominis</name>
    <dbReference type="NCBI Taxonomy" id="12968"/>
    <lineage>
        <taxon>Eukaryota</taxon>
        <taxon>Sar</taxon>
        <taxon>Stramenopiles</taxon>
        <taxon>Bigyra</taxon>
        <taxon>Opalozoa</taxon>
        <taxon>Opalinata</taxon>
        <taxon>Blastocystidae</taxon>
        <taxon>Blastocystis</taxon>
    </lineage>
</organism>
<keyword evidence="1" id="KW-0539">Nucleus</keyword>
<keyword evidence="1" id="KW-0238">DNA-binding</keyword>
<dbReference type="Gene3D" id="1.10.10.10">
    <property type="entry name" value="Winged helix-like DNA-binding domain superfamily/Winged helix DNA-binding domain"/>
    <property type="match status" value="1"/>
</dbReference>
<evidence type="ECO:0000313" key="6">
    <source>
        <dbReference type="Proteomes" id="UP000008312"/>
    </source>
</evidence>
<dbReference type="OrthoDB" id="206020at2759"/>
<dbReference type="GO" id="GO:0003677">
    <property type="term" value="F:DNA binding"/>
    <property type="evidence" value="ECO:0007669"/>
    <property type="project" value="UniProtKB-KW"/>
</dbReference>
<keyword evidence="6" id="KW-1185">Reference proteome</keyword>
<dbReference type="InterPro" id="IPR003316">
    <property type="entry name" value="E2F_WHTH_DNA-bd_dom"/>
</dbReference>
<dbReference type="InterPro" id="IPR036388">
    <property type="entry name" value="WH-like_DNA-bd_sf"/>
</dbReference>
<feature type="region of interest" description="Disordered" evidence="3">
    <location>
        <begin position="37"/>
        <end position="59"/>
    </location>
</feature>
<sequence>MEDKHILLPYISPEVNTMVSNTYWSGVDPSIFLPETTESTEGESVESSPTLSPTEAVERRSPVTTIQEYSRLVIDCMKRGKKMNTTEVARTILSSVRPKPASLTVNIRRRVGDALSVLAAINYVKKVGNGYIWIRDNGSQCHTELDKMKKEVSLLELKLEEKRRKLQALIAQRKQRQMETQLQNSTFTSPIPDECSISLDTPSVHEESEPSFHSISVPEFTFSDLPSLCEPESCLPNDDFALFTPHFSSISRSSSFGFFGELEDSN</sequence>
<keyword evidence="1" id="KW-0805">Transcription regulation</keyword>
<dbReference type="SUPFAM" id="SSF46785">
    <property type="entry name" value="Winged helix' DNA-binding domain"/>
    <property type="match status" value="1"/>
</dbReference>
<gene>
    <name evidence="5" type="ORF">GSBLH_T00003988001</name>
</gene>